<accession>A0A1H8F3E6</accession>
<dbReference type="Pfam" id="PF07370">
    <property type="entry name" value="DUF1489"/>
    <property type="match status" value="1"/>
</dbReference>
<gene>
    <name evidence="1" type="ORF">SAMN04488077_11464</name>
</gene>
<evidence type="ECO:0000313" key="1">
    <source>
        <dbReference type="EMBL" id="SEN26421.1"/>
    </source>
</evidence>
<dbReference type="EMBL" id="FOBO01000014">
    <property type="protein sequence ID" value="SEN26421.1"/>
    <property type="molecule type" value="Genomic_DNA"/>
</dbReference>
<dbReference type="RefSeq" id="WP_074787436.1">
    <property type="nucleotide sequence ID" value="NZ_FOBO01000014.1"/>
</dbReference>
<dbReference type="InterPro" id="IPR008320">
    <property type="entry name" value="UCP032025"/>
</dbReference>
<dbReference type="PIRSF" id="PIRSF032025">
    <property type="entry name" value="UCP032025"/>
    <property type="match status" value="1"/>
</dbReference>
<reference evidence="1 2" key="1">
    <citation type="submission" date="2016-10" db="EMBL/GenBank/DDBJ databases">
        <authorList>
            <person name="de Groot N.N."/>
        </authorList>
    </citation>
    <scope>NUCLEOTIDE SEQUENCE [LARGE SCALE GENOMIC DNA]</scope>
    <source>
        <strain evidence="1 2">DSM 11457</strain>
    </source>
</reference>
<protein>
    <recommendedName>
        <fullName evidence="3">Lysophospholipase</fullName>
    </recommendedName>
</protein>
<dbReference type="Proteomes" id="UP000182160">
    <property type="component" value="Unassembled WGS sequence"/>
</dbReference>
<proteinExistence type="predicted"/>
<name>A0A1H8F3E6_9RHOB</name>
<dbReference type="AlphaFoldDB" id="A0A1H8F3E6"/>
<sequence>MEEPEDSRVALHLIKLSVGTKSVEGLMEWHRNPRAKAPDGHPCHVTRMWPKRETELLDGGSIYWVIQGLVQCRQRILRLDEVTGGDGIRRCAIVLDPVLIRTSTAARRPFQGWRYLPGTDAPADIGPARAGDDSLPPELSAALADIGVL</sequence>
<evidence type="ECO:0000313" key="2">
    <source>
        <dbReference type="Proteomes" id="UP000182160"/>
    </source>
</evidence>
<organism evidence="1 2">
    <name type="scientific">Roseovarius tolerans</name>
    <dbReference type="NCBI Taxonomy" id="74031"/>
    <lineage>
        <taxon>Bacteria</taxon>
        <taxon>Pseudomonadati</taxon>
        <taxon>Pseudomonadota</taxon>
        <taxon>Alphaproteobacteria</taxon>
        <taxon>Rhodobacterales</taxon>
        <taxon>Roseobacteraceae</taxon>
        <taxon>Roseovarius</taxon>
    </lineage>
</organism>
<evidence type="ECO:0008006" key="3">
    <source>
        <dbReference type="Google" id="ProtNLM"/>
    </source>
</evidence>